<feature type="region of interest" description="Disordered" evidence="5">
    <location>
        <begin position="1"/>
        <end position="121"/>
    </location>
</feature>
<dbReference type="GO" id="GO:0005730">
    <property type="term" value="C:nucleolus"/>
    <property type="evidence" value="ECO:0007669"/>
    <property type="project" value="UniProtKB-SubCell"/>
</dbReference>
<dbReference type="InParanoid" id="A0A0V0QI96"/>
<comment type="subcellular location">
    <subcellularLocation>
        <location evidence="1">Nucleus</location>
        <location evidence="1">Nucleolus</location>
    </subcellularLocation>
</comment>
<dbReference type="OrthoDB" id="21467at2759"/>
<protein>
    <recommendedName>
        <fullName evidence="6">RRM domain-containing protein</fullName>
    </recommendedName>
</protein>
<proteinExistence type="predicted"/>
<gene>
    <name evidence="7" type="ORF">PPERSA_05755</name>
</gene>
<evidence type="ECO:0000256" key="5">
    <source>
        <dbReference type="SAM" id="MobiDB-lite"/>
    </source>
</evidence>
<feature type="compositionally biased region" description="Basic and acidic residues" evidence="5">
    <location>
        <begin position="14"/>
        <end position="27"/>
    </location>
</feature>
<keyword evidence="2 4" id="KW-0694">RNA-binding</keyword>
<dbReference type="InterPro" id="IPR035979">
    <property type="entry name" value="RBD_domain_sf"/>
</dbReference>
<feature type="compositionally biased region" description="Low complexity" evidence="5">
    <location>
        <begin position="28"/>
        <end position="40"/>
    </location>
</feature>
<dbReference type="Proteomes" id="UP000054937">
    <property type="component" value="Unassembled WGS sequence"/>
</dbReference>
<keyword evidence="3" id="KW-0539">Nucleus</keyword>
<evidence type="ECO:0000313" key="8">
    <source>
        <dbReference type="Proteomes" id="UP000054937"/>
    </source>
</evidence>
<dbReference type="InterPro" id="IPR000504">
    <property type="entry name" value="RRM_dom"/>
</dbReference>
<evidence type="ECO:0000256" key="1">
    <source>
        <dbReference type="ARBA" id="ARBA00004604"/>
    </source>
</evidence>
<organism evidence="7 8">
    <name type="scientific">Pseudocohnilembus persalinus</name>
    <name type="common">Ciliate</name>
    <dbReference type="NCBI Taxonomy" id="266149"/>
    <lineage>
        <taxon>Eukaryota</taxon>
        <taxon>Sar</taxon>
        <taxon>Alveolata</taxon>
        <taxon>Ciliophora</taxon>
        <taxon>Intramacronucleata</taxon>
        <taxon>Oligohymenophorea</taxon>
        <taxon>Scuticociliatia</taxon>
        <taxon>Philasterida</taxon>
        <taxon>Pseudocohnilembidae</taxon>
        <taxon>Pseudocohnilembus</taxon>
    </lineage>
</organism>
<dbReference type="OMA" id="SDHTHDL"/>
<reference evidence="7 8" key="1">
    <citation type="journal article" date="2015" name="Sci. Rep.">
        <title>Genome of the facultative scuticociliatosis pathogen Pseudocohnilembus persalinus provides insight into its virulence through horizontal gene transfer.</title>
        <authorList>
            <person name="Xiong J."/>
            <person name="Wang G."/>
            <person name="Cheng J."/>
            <person name="Tian M."/>
            <person name="Pan X."/>
            <person name="Warren A."/>
            <person name="Jiang C."/>
            <person name="Yuan D."/>
            <person name="Miao W."/>
        </authorList>
    </citation>
    <scope>NUCLEOTIDE SEQUENCE [LARGE SCALE GENOMIC DNA]</scope>
    <source>
        <strain evidence="7">36N120E</strain>
    </source>
</reference>
<name>A0A0V0QI96_PSEPJ</name>
<evidence type="ECO:0000259" key="6">
    <source>
        <dbReference type="PROSITE" id="PS50102"/>
    </source>
</evidence>
<dbReference type="AlphaFoldDB" id="A0A0V0QI96"/>
<keyword evidence="8" id="KW-1185">Reference proteome</keyword>
<dbReference type="PANTHER" id="PTHR46754">
    <property type="entry name" value="MKI67 FHA DOMAIN-INTERACTING NUCLEOLAR PHOSPHOPROTEIN"/>
    <property type="match status" value="1"/>
</dbReference>
<evidence type="ECO:0000256" key="3">
    <source>
        <dbReference type="ARBA" id="ARBA00023242"/>
    </source>
</evidence>
<comment type="caution">
    <text evidence="7">The sequence shown here is derived from an EMBL/GenBank/DDBJ whole genome shotgun (WGS) entry which is preliminary data.</text>
</comment>
<evidence type="ECO:0000313" key="7">
    <source>
        <dbReference type="EMBL" id="KRX01916.1"/>
    </source>
</evidence>
<dbReference type="EMBL" id="LDAU01000161">
    <property type="protein sequence ID" value="KRX01916.1"/>
    <property type="molecule type" value="Genomic_DNA"/>
</dbReference>
<dbReference type="InterPro" id="IPR012677">
    <property type="entry name" value="Nucleotide-bd_a/b_plait_sf"/>
</dbReference>
<dbReference type="PROSITE" id="PS50102">
    <property type="entry name" value="RRM"/>
    <property type="match status" value="1"/>
</dbReference>
<sequence length="280" mass="32251">MAKQQNAKATQKVQKKEQTKPKQEKAAKQATKAAVKAPKQVAKKQDKKIENKQKVQKVKEAAQKEQVQEQNKEDTKKQSKKQLKQKEGKVSTEQRKSIKKSQKNKNSKTNKSQRFGAAKKADPQVNKTILYIGHLPHGLLEDQLKKYFSQYGTIKNVKVGRSRKTARSKGFGFVQFELPQVAEIAAKAMNGYMILGKILDVHVLTKEQPNPFDYESGKKQYKFINWSKKFVEEKNQEKTPEKIKQEVENLLTKEEKKREQFKKLGIEYDFPGFKALTGKK</sequence>
<feature type="domain" description="RRM" evidence="6">
    <location>
        <begin position="128"/>
        <end position="206"/>
    </location>
</feature>
<dbReference type="GO" id="GO:0003723">
    <property type="term" value="F:RNA binding"/>
    <property type="evidence" value="ECO:0007669"/>
    <property type="project" value="UniProtKB-UniRule"/>
</dbReference>
<dbReference type="CDD" id="cd12307">
    <property type="entry name" value="RRM_NIFK_like"/>
    <property type="match status" value="1"/>
</dbReference>
<accession>A0A0V0QI96</accession>
<feature type="compositionally biased region" description="Basic residues" evidence="5">
    <location>
        <begin position="97"/>
        <end position="108"/>
    </location>
</feature>
<dbReference type="Gene3D" id="3.30.70.330">
    <property type="match status" value="1"/>
</dbReference>
<feature type="compositionally biased region" description="Basic and acidic residues" evidence="5">
    <location>
        <begin position="43"/>
        <end position="77"/>
    </location>
</feature>
<evidence type="ECO:0000256" key="2">
    <source>
        <dbReference type="ARBA" id="ARBA00022884"/>
    </source>
</evidence>
<evidence type="ECO:0000256" key="4">
    <source>
        <dbReference type="PROSITE-ProRule" id="PRU00176"/>
    </source>
</evidence>
<dbReference type="Pfam" id="PF00076">
    <property type="entry name" value="RRM_1"/>
    <property type="match status" value="1"/>
</dbReference>
<feature type="compositionally biased region" description="Basic and acidic residues" evidence="5">
    <location>
        <begin position="84"/>
        <end position="96"/>
    </location>
</feature>
<dbReference type="SMART" id="SM00360">
    <property type="entry name" value="RRM"/>
    <property type="match status" value="1"/>
</dbReference>
<dbReference type="SUPFAM" id="SSF54928">
    <property type="entry name" value="RNA-binding domain, RBD"/>
    <property type="match status" value="1"/>
</dbReference>